<dbReference type="Proteomes" id="UP000654471">
    <property type="component" value="Unassembled WGS sequence"/>
</dbReference>
<dbReference type="EMBL" id="BMRP01000015">
    <property type="protein sequence ID" value="GGU73250.1"/>
    <property type="molecule type" value="Genomic_DNA"/>
</dbReference>
<keyword evidence="2" id="KW-1185">Reference proteome</keyword>
<evidence type="ECO:0000313" key="2">
    <source>
        <dbReference type="Proteomes" id="UP000654471"/>
    </source>
</evidence>
<protein>
    <recommendedName>
        <fullName evidence="3">Erythromycin esterase</fullName>
    </recommendedName>
</protein>
<dbReference type="InterPro" id="IPR007815">
    <property type="entry name" value="Emycin_Estase"/>
</dbReference>
<organism evidence="1 2">
    <name type="scientific">Streptomyces albospinus</name>
    <dbReference type="NCBI Taxonomy" id="285515"/>
    <lineage>
        <taxon>Bacteria</taxon>
        <taxon>Bacillati</taxon>
        <taxon>Actinomycetota</taxon>
        <taxon>Actinomycetes</taxon>
        <taxon>Kitasatosporales</taxon>
        <taxon>Streptomycetaceae</taxon>
        <taxon>Streptomyces</taxon>
    </lineage>
</organism>
<dbReference type="Gene3D" id="3.40.1660.10">
    <property type="entry name" value="EreA-like (biosynthetic domain)"/>
    <property type="match status" value="1"/>
</dbReference>
<dbReference type="SUPFAM" id="SSF159501">
    <property type="entry name" value="EreA/ChaN-like"/>
    <property type="match status" value="1"/>
</dbReference>
<dbReference type="CDD" id="cd14728">
    <property type="entry name" value="Ere-like"/>
    <property type="match status" value="1"/>
</dbReference>
<name>A0ABQ2V9Y1_9ACTN</name>
<evidence type="ECO:0000313" key="1">
    <source>
        <dbReference type="EMBL" id="GGU73250.1"/>
    </source>
</evidence>
<dbReference type="RefSeq" id="WP_189302502.1">
    <property type="nucleotide sequence ID" value="NZ_BMRP01000015.1"/>
</dbReference>
<dbReference type="PANTHER" id="PTHR31299">
    <property type="entry name" value="ESTERASE, PUTATIVE (AFU_ORTHOLOGUE AFUA_1G05850)-RELATED"/>
    <property type="match status" value="1"/>
</dbReference>
<evidence type="ECO:0008006" key="3">
    <source>
        <dbReference type="Google" id="ProtNLM"/>
    </source>
</evidence>
<dbReference type="PANTHER" id="PTHR31299:SF0">
    <property type="entry name" value="ESTERASE, PUTATIVE (AFU_ORTHOLOGUE AFUA_1G05850)-RELATED"/>
    <property type="match status" value="1"/>
</dbReference>
<dbReference type="Pfam" id="PF05139">
    <property type="entry name" value="Erythro_esteras"/>
    <property type="match status" value="1"/>
</dbReference>
<proteinExistence type="predicted"/>
<dbReference type="InterPro" id="IPR014622">
    <property type="entry name" value="UCP036794_erythomycin"/>
</dbReference>
<comment type="caution">
    <text evidence="1">The sequence shown here is derived from an EMBL/GenBank/DDBJ whole genome shotgun (WGS) entry which is preliminary data.</text>
</comment>
<dbReference type="Gene3D" id="1.20.1440.30">
    <property type="entry name" value="Biosynthetic Protein domain"/>
    <property type="match status" value="1"/>
</dbReference>
<dbReference type="PIRSF" id="PIRSF036794">
    <property type="entry name" value="UCP_erythr_ester"/>
    <property type="match status" value="1"/>
</dbReference>
<gene>
    <name evidence="1" type="ORF">GCM10010211_43890</name>
</gene>
<dbReference type="InterPro" id="IPR052036">
    <property type="entry name" value="Hydrolase/PRTase-associated"/>
</dbReference>
<sequence>MTTNTSMASARLSDEAVIPLRTLDPAAPLDDLEWLDQAIGDARVVAIGESAHYNREFFQLRHRLLRYLVERHGFSAYAMESGFVEGALVDSWVRGDGDDTADRLGHVMANGMTSLMGAWEPMRAHLEWMRRHNRSAARPVGFHGIDMPGSMVSLLPGLDAVIAYLALADPEFPVDPALRETAAAFAAPSAFAAPAAIAAYGDLAPERRNALTAGLADLVAHLTSRRLTCVRRTTAEAYARALHSLRVTVTLDAMHREMARGSRDAMSLIRDARLADTVGWVLEREDRIVLAAHNGHLQRAPHAMPGMPVMPMAGAHLADRLGSDYLVIGTTTGTGQTLNTAPEFYTGTLFAELEEAPRPASLDGIMNATHSGPFAADLRRLSAADTTALRTVSEQRYGTYYADQSPLESFDIVVHLPQVTAAEPDPAALSAAPQDVQEPFARWMSMA</sequence>
<accession>A0ABQ2V9Y1</accession>
<dbReference type="Gene3D" id="3.30.1870.10">
    <property type="entry name" value="EreA-like, domain 2"/>
    <property type="match status" value="1"/>
</dbReference>
<reference evidence="2" key="1">
    <citation type="journal article" date="2019" name="Int. J. Syst. Evol. Microbiol.">
        <title>The Global Catalogue of Microorganisms (GCM) 10K type strain sequencing project: providing services to taxonomists for standard genome sequencing and annotation.</title>
        <authorList>
            <consortium name="The Broad Institute Genomics Platform"/>
            <consortium name="The Broad Institute Genome Sequencing Center for Infectious Disease"/>
            <person name="Wu L."/>
            <person name="Ma J."/>
        </authorList>
    </citation>
    <scope>NUCLEOTIDE SEQUENCE [LARGE SCALE GENOMIC DNA]</scope>
    <source>
        <strain evidence="2">JCM 3399</strain>
    </source>
</reference>